<dbReference type="PANTHER" id="PTHR10822">
    <property type="entry name" value="GLYPICAN"/>
    <property type="match status" value="1"/>
</dbReference>
<evidence type="ECO:0000256" key="10">
    <source>
        <dbReference type="ARBA" id="ARBA00023288"/>
    </source>
</evidence>
<keyword evidence="6 12" id="KW-0654">Proteoglycan</keyword>
<protein>
    <submittedName>
        <fullName evidence="13">Uncharacterized protein</fullName>
    </submittedName>
</protein>
<sequence length="379" mass="40509">APAVKYLLKNQLVDQDHLARLPGQGAQVCGGGACCSPEINESLRKAGTTSLGEVVRSTALSLHSALTSHRDTFYGVVESALANSEHRALNVFQATYPRLAPAARQVLHDLYSALRVGLTDTDDRALENAMGTFWDDLFPPVYHSVLHARLAPFSRRYTECLRDAQRVVQPWGIVPTLVGEPLLRGLHSARLLLHSLDVGAQVVKTASNFAVPSECGDAAARMQYCGACHGTLAPPCPGMCLNVARGCLAPLAEVDGAWADLAGAVSRVQQSLQAVRLAQLLHQLPDKLSEAVMVALERGPQLQKKVRRDCSNPTHDDTSHSMYHLPVFTVEGVAAAAAASAGEERGSGRVLESAGAAVRAVDAGREWWAGLPDTHCNNL</sequence>
<evidence type="ECO:0000313" key="13">
    <source>
        <dbReference type="EMBL" id="KAK8722880.1"/>
    </source>
</evidence>
<evidence type="ECO:0000256" key="9">
    <source>
        <dbReference type="ARBA" id="ARBA00023207"/>
    </source>
</evidence>
<dbReference type="PANTHER" id="PTHR10822:SF29">
    <property type="entry name" value="DIVISION ABNORMALLY DELAYED PROTEIN"/>
    <property type="match status" value="1"/>
</dbReference>
<dbReference type="GO" id="GO:0090263">
    <property type="term" value="P:positive regulation of canonical Wnt signaling pathway"/>
    <property type="evidence" value="ECO:0007669"/>
    <property type="project" value="TreeGrafter"/>
</dbReference>
<dbReference type="GO" id="GO:1905475">
    <property type="term" value="P:regulation of protein localization to membrane"/>
    <property type="evidence" value="ECO:0007669"/>
    <property type="project" value="TreeGrafter"/>
</dbReference>
<accession>A0AAW0W181</accession>
<feature type="non-terminal residue" evidence="13">
    <location>
        <position position="379"/>
    </location>
</feature>
<dbReference type="GO" id="GO:0005886">
    <property type="term" value="C:plasma membrane"/>
    <property type="evidence" value="ECO:0007669"/>
    <property type="project" value="UniProtKB-SubCell"/>
</dbReference>
<gene>
    <name evidence="13" type="ORF">OTU49_012097</name>
</gene>
<dbReference type="GO" id="GO:0005576">
    <property type="term" value="C:extracellular region"/>
    <property type="evidence" value="ECO:0007669"/>
    <property type="project" value="TreeGrafter"/>
</dbReference>
<dbReference type="GO" id="GO:0009986">
    <property type="term" value="C:cell surface"/>
    <property type="evidence" value="ECO:0007669"/>
    <property type="project" value="TreeGrafter"/>
</dbReference>
<evidence type="ECO:0000256" key="5">
    <source>
        <dbReference type="ARBA" id="ARBA00022729"/>
    </source>
</evidence>
<dbReference type="EMBL" id="JARKIK010000093">
    <property type="protein sequence ID" value="KAK8722880.1"/>
    <property type="molecule type" value="Genomic_DNA"/>
</dbReference>
<keyword evidence="4 12" id="KW-0336">GPI-anchor</keyword>
<keyword evidence="5" id="KW-0732">Signal</keyword>
<comment type="caution">
    <text evidence="13">The sequence shown here is derived from an EMBL/GenBank/DDBJ whole genome shotgun (WGS) entry which is preliminary data.</text>
</comment>
<evidence type="ECO:0000256" key="6">
    <source>
        <dbReference type="ARBA" id="ARBA00022974"/>
    </source>
</evidence>
<proteinExistence type="inferred from homology"/>
<evidence type="ECO:0000313" key="14">
    <source>
        <dbReference type="Proteomes" id="UP001445076"/>
    </source>
</evidence>
<dbReference type="AlphaFoldDB" id="A0AAW0W181"/>
<organism evidence="13 14">
    <name type="scientific">Cherax quadricarinatus</name>
    <name type="common">Australian red claw crayfish</name>
    <dbReference type="NCBI Taxonomy" id="27406"/>
    <lineage>
        <taxon>Eukaryota</taxon>
        <taxon>Metazoa</taxon>
        <taxon>Ecdysozoa</taxon>
        <taxon>Arthropoda</taxon>
        <taxon>Crustacea</taxon>
        <taxon>Multicrustacea</taxon>
        <taxon>Malacostraca</taxon>
        <taxon>Eumalacostraca</taxon>
        <taxon>Eucarida</taxon>
        <taxon>Decapoda</taxon>
        <taxon>Pleocyemata</taxon>
        <taxon>Astacidea</taxon>
        <taxon>Parastacoidea</taxon>
        <taxon>Parastacidae</taxon>
        <taxon>Cherax</taxon>
    </lineage>
</organism>
<feature type="non-terminal residue" evidence="13">
    <location>
        <position position="1"/>
    </location>
</feature>
<evidence type="ECO:0000256" key="7">
    <source>
        <dbReference type="ARBA" id="ARBA00023136"/>
    </source>
</evidence>
<keyword evidence="9 12" id="KW-0357">Heparan sulfate</keyword>
<keyword evidence="7 12" id="KW-0472">Membrane</keyword>
<name>A0AAW0W181_CHEQU</name>
<dbReference type="GO" id="GO:0016477">
    <property type="term" value="P:cell migration"/>
    <property type="evidence" value="ECO:0007669"/>
    <property type="project" value="TreeGrafter"/>
</dbReference>
<dbReference type="GO" id="GO:0098552">
    <property type="term" value="C:side of membrane"/>
    <property type="evidence" value="ECO:0007669"/>
    <property type="project" value="UniProtKB-KW"/>
</dbReference>
<keyword evidence="8" id="KW-0325">Glycoprotein</keyword>
<dbReference type="Proteomes" id="UP001445076">
    <property type="component" value="Unassembled WGS sequence"/>
</dbReference>
<keyword evidence="3" id="KW-1003">Cell membrane</keyword>
<dbReference type="Pfam" id="PF01153">
    <property type="entry name" value="Glypican"/>
    <property type="match status" value="1"/>
</dbReference>
<evidence type="ECO:0000256" key="12">
    <source>
        <dbReference type="RuleBase" id="RU003519"/>
    </source>
</evidence>
<reference evidence="13 14" key="1">
    <citation type="journal article" date="2024" name="BMC Genomics">
        <title>Genome assembly of redclaw crayfish (Cherax quadricarinatus) provides insights into its immune adaptation and hypoxia tolerance.</title>
        <authorList>
            <person name="Liu Z."/>
            <person name="Zheng J."/>
            <person name="Li H."/>
            <person name="Fang K."/>
            <person name="Wang S."/>
            <person name="He J."/>
            <person name="Zhou D."/>
            <person name="Weng S."/>
            <person name="Chi M."/>
            <person name="Gu Z."/>
            <person name="He J."/>
            <person name="Li F."/>
            <person name="Wang M."/>
        </authorList>
    </citation>
    <scope>NUCLEOTIDE SEQUENCE [LARGE SCALE GENOMIC DNA]</scope>
    <source>
        <strain evidence="13">ZL_2023a</strain>
    </source>
</reference>
<comment type="function">
    <text evidence="12">Cell surface proteoglycan.</text>
</comment>
<evidence type="ECO:0000256" key="2">
    <source>
        <dbReference type="ARBA" id="ARBA00010260"/>
    </source>
</evidence>
<evidence type="ECO:0000256" key="8">
    <source>
        <dbReference type="ARBA" id="ARBA00023180"/>
    </source>
</evidence>
<comment type="subcellular location">
    <subcellularLocation>
        <location evidence="1 12">Cell membrane</location>
        <topology evidence="1 12">Lipid-anchor</topology>
        <topology evidence="1 12">GPI-anchor</topology>
    </subcellularLocation>
</comment>
<comment type="similarity">
    <text evidence="2 11">Belongs to the glypican family.</text>
</comment>
<evidence type="ECO:0000256" key="3">
    <source>
        <dbReference type="ARBA" id="ARBA00022475"/>
    </source>
</evidence>
<keyword evidence="14" id="KW-1185">Reference proteome</keyword>
<dbReference type="InterPro" id="IPR001863">
    <property type="entry name" value="Glypican"/>
</dbReference>
<evidence type="ECO:0000256" key="11">
    <source>
        <dbReference type="RuleBase" id="RU003518"/>
    </source>
</evidence>
<evidence type="ECO:0000256" key="4">
    <source>
        <dbReference type="ARBA" id="ARBA00022622"/>
    </source>
</evidence>
<keyword evidence="10 12" id="KW-0449">Lipoprotein</keyword>
<evidence type="ECO:0000256" key="1">
    <source>
        <dbReference type="ARBA" id="ARBA00004609"/>
    </source>
</evidence>